<keyword evidence="4" id="KW-0804">Transcription</keyword>
<evidence type="ECO:0000256" key="2">
    <source>
        <dbReference type="ARBA" id="ARBA00023015"/>
    </source>
</evidence>
<feature type="region of interest" description="Disordered" evidence="6">
    <location>
        <begin position="1"/>
        <end position="45"/>
    </location>
</feature>
<evidence type="ECO:0000313" key="8">
    <source>
        <dbReference type="EMBL" id="KAK1618660.1"/>
    </source>
</evidence>
<keyword evidence="9" id="KW-1185">Reference proteome</keyword>
<protein>
    <recommendedName>
        <fullName evidence="7">TF-B3 domain-containing protein</fullName>
    </recommendedName>
</protein>
<evidence type="ECO:0000259" key="7">
    <source>
        <dbReference type="PROSITE" id="PS50863"/>
    </source>
</evidence>
<dbReference type="PANTHER" id="PTHR31920">
    <property type="entry name" value="B3 DOMAIN-CONTAINING"/>
    <property type="match status" value="1"/>
</dbReference>
<feature type="domain" description="TF-B3" evidence="7">
    <location>
        <begin position="204"/>
        <end position="296"/>
    </location>
</feature>
<dbReference type="PROSITE" id="PS50863">
    <property type="entry name" value="B3"/>
    <property type="match status" value="1"/>
</dbReference>
<evidence type="ECO:0000256" key="1">
    <source>
        <dbReference type="ARBA" id="ARBA00004123"/>
    </source>
</evidence>
<gene>
    <name evidence="8" type="ORF">QYE76_024177</name>
</gene>
<dbReference type="Proteomes" id="UP001231189">
    <property type="component" value="Unassembled WGS sequence"/>
</dbReference>
<evidence type="ECO:0000256" key="4">
    <source>
        <dbReference type="ARBA" id="ARBA00023163"/>
    </source>
</evidence>
<dbReference type="PANTHER" id="PTHR31920:SF55">
    <property type="entry name" value="TF-B3 DOMAIN-CONTAINING PROTEIN"/>
    <property type="match status" value="1"/>
</dbReference>
<evidence type="ECO:0000256" key="3">
    <source>
        <dbReference type="ARBA" id="ARBA00023125"/>
    </source>
</evidence>
<dbReference type="EMBL" id="JAUUTY010000006">
    <property type="protein sequence ID" value="KAK1618660.1"/>
    <property type="molecule type" value="Genomic_DNA"/>
</dbReference>
<dbReference type="InterPro" id="IPR015300">
    <property type="entry name" value="DNA-bd_pseudobarrel_sf"/>
</dbReference>
<dbReference type="SMART" id="SM01019">
    <property type="entry name" value="B3"/>
    <property type="match status" value="1"/>
</dbReference>
<dbReference type="GO" id="GO:0005634">
    <property type="term" value="C:nucleus"/>
    <property type="evidence" value="ECO:0007669"/>
    <property type="project" value="UniProtKB-SubCell"/>
</dbReference>
<name>A0AAD8RBX9_LOLMU</name>
<keyword evidence="5" id="KW-0539">Nucleus</keyword>
<evidence type="ECO:0000313" key="9">
    <source>
        <dbReference type="Proteomes" id="UP001231189"/>
    </source>
</evidence>
<dbReference type="CDD" id="cd10017">
    <property type="entry name" value="B3_DNA"/>
    <property type="match status" value="1"/>
</dbReference>
<organism evidence="8 9">
    <name type="scientific">Lolium multiflorum</name>
    <name type="common">Italian ryegrass</name>
    <name type="synonym">Lolium perenne subsp. multiflorum</name>
    <dbReference type="NCBI Taxonomy" id="4521"/>
    <lineage>
        <taxon>Eukaryota</taxon>
        <taxon>Viridiplantae</taxon>
        <taxon>Streptophyta</taxon>
        <taxon>Embryophyta</taxon>
        <taxon>Tracheophyta</taxon>
        <taxon>Spermatophyta</taxon>
        <taxon>Magnoliopsida</taxon>
        <taxon>Liliopsida</taxon>
        <taxon>Poales</taxon>
        <taxon>Poaceae</taxon>
        <taxon>BOP clade</taxon>
        <taxon>Pooideae</taxon>
        <taxon>Poodae</taxon>
        <taxon>Poeae</taxon>
        <taxon>Poeae Chloroplast Group 2 (Poeae type)</taxon>
        <taxon>Loliodinae</taxon>
        <taxon>Loliinae</taxon>
        <taxon>Lolium</taxon>
    </lineage>
</organism>
<reference evidence="8" key="1">
    <citation type="submission" date="2023-07" db="EMBL/GenBank/DDBJ databases">
        <title>A chromosome-level genome assembly of Lolium multiflorum.</title>
        <authorList>
            <person name="Chen Y."/>
            <person name="Copetti D."/>
            <person name="Kolliker R."/>
            <person name="Studer B."/>
        </authorList>
    </citation>
    <scope>NUCLEOTIDE SEQUENCE</scope>
    <source>
        <strain evidence="8">02402/16</strain>
        <tissue evidence="8">Leaf</tissue>
    </source>
</reference>
<dbReference type="GO" id="GO:0003677">
    <property type="term" value="F:DNA binding"/>
    <property type="evidence" value="ECO:0007669"/>
    <property type="project" value="UniProtKB-KW"/>
</dbReference>
<dbReference type="Gene3D" id="2.40.330.10">
    <property type="entry name" value="DNA-binding pseudobarrel domain"/>
    <property type="match status" value="1"/>
</dbReference>
<keyword evidence="2" id="KW-0805">Transcription regulation</keyword>
<dbReference type="InterPro" id="IPR050655">
    <property type="entry name" value="Plant_B3_domain"/>
</dbReference>
<proteinExistence type="predicted"/>
<dbReference type="Pfam" id="PF02362">
    <property type="entry name" value="B3"/>
    <property type="match status" value="1"/>
</dbReference>
<comment type="subcellular location">
    <subcellularLocation>
        <location evidence="1">Nucleus</location>
    </subcellularLocation>
</comment>
<comment type="caution">
    <text evidence="8">The sequence shown here is derived from an EMBL/GenBank/DDBJ whole genome shotgun (WGS) entry which is preliminary data.</text>
</comment>
<keyword evidence="3" id="KW-0238">DNA-binding</keyword>
<evidence type="ECO:0000256" key="6">
    <source>
        <dbReference type="SAM" id="MobiDB-lite"/>
    </source>
</evidence>
<evidence type="ECO:0000256" key="5">
    <source>
        <dbReference type="ARBA" id="ARBA00023242"/>
    </source>
</evidence>
<sequence>MNRFSKHPGTGPGGTSGMAVSPGPGPLRQKGCTRGEGRRSRRVPSGTRAIISLTVPLSFLSLATALSPSPNRHITRRFPSRQPICRTHAGRSTTTGGGDVGDRDLDIGRNLLRSPHRHLVFARDLELVLGRKNDGKDLSFSPSYSFCSNMRFSGILDDMHIRSARVCTEKIMLGSSAEVPGEGPAKKRRVRPAKVGHFHDEPEPDHFLKIIVKPTFGHLMIPKAFVKWFGDIPSNIIVTTNTGCNWRMTTRREGDDAFIDQGWTAFAVAHHLKVGHFVTFRRVSSLEYSVVIFDHTCTEVVRRCSYHGDDTRWVVSEHHV</sequence>
<dbReference type="InterPro" id="IPR003340">
    <property type="entry name" value="B3_DNA-bd"/>
</dbReference>
<dbReference type="SUPFAM" id="SSF101936">
    <property type="entry name" value="DNA-binding pseudobarrel domain"/>
    <property type="match status" value="1"/>
</dbReference>
<accession>A0AAD8RBX9</accession>
<dbReference type="AlphaFoldDB" id="A0AAD8RBX9"/>